<dbReference type="InterPro" id="IPR020846">
    <property type="entry name" value="MFS_dom"/>
</dbReference>
<sequence length="616" mass="66390">TWNHQVHDDSNGHEDFPLDSLNSTGSSSSRRDAPLPDPKIFEDDDEKGEDAPFIDQDPDVESPNHPSSSDDDAERAITWTPWSKRCFILGLGIMIVTIGLEASMVSTYTTYALSSLNRLSSEGTLDVASSVISVVLKLPFAKASDVLGRAETYMFTVGVYTFAYFFQAVAPSFGVFALGAILYTAGAAGTHVLDFILIADVTSMRNRGLAGNLFFVPSLITPWLSGVISDKVVNGIGWRWGFGILILVFPIGATLLVRTLYHIQRQGTGPLRKHITLRDFCSQIDLGGISLLCGGLAFLLVPITLSTKGDSSDHFKTRWVPALVVVGLFLLVCGWFWEQYVAAHPAMPARYFKMGAIIATLSVAVFDAAGYTCTHTYLFPWSVAAKNFSARDALYLKSTSGISHILTGLATGALMHRMRAYKKISIIGSVVRLVGYGLMTRLRTNDSTAFELFLVQVIQGAGSGIIETTMIVATQIVVPHAELAQVTAMIAMAFHLGGGIGSAIAGGIYTSTFKPRLRVRMGSGVEEHVIDSIYDSITGTLPEWGSVERIAVGAAYSDVIGYMTFGGLAACFPVVLILACLMPDNKLGDGKNLVSEKDGPQDLDEIPMQRAKVSGP</sequence>
<reference evidence="8" key="1">
    <citation type="submission" date="2023-11" db="EMBL/GenBank/DDBJ databases">
        <authorList>
            <person name="Alioto T."/>
            <person name="Alioto T."/>
            <person name="Gomez Garrido J."/>
        </authorList>
    </citation>
    <scope>NUCLEOTIDE SEQUENCE</scope>
</reference>
<keyword evidence="3 6" id="KW-1133">Transmembrane helix</keyword>
<feature type="region of interest" description="Disordered" evidence="5">
    <location>
        <begin position="592"/>
        <end position="616"/>
    </location>
</feature>
<evidence type="ECO:0000256" key="5">
    <source>
        <dbReference type="SAM" id="MobiDB-lite"/>
    </source>
</evidence>
<dbReference type="Proteomes" id="UP001296104">
    <property type="component" value="Unassembled WGS sequence"/>
</dbReference>
<gene>
    <name evidence="8" type="ORF">LECACI_7A001685</name>
</gene>
<evidence type="ECO:0000313" key="9">
    <source>
        <dbReference type="Proteomes" id="UP001296104"/>
    </source>
</evidence>
<feature type="transmembrane region" description="Helical" evidence="6">
    <location>
        <begin position="209"/>
        <end position="228"/>
    </location>
</feature>
<dbReference type="GO" id="GO:0005886">
    <property type="term" value="C:plasma membrane"/>
    <property type="evidence" value="ECO:0007669"/>
    <property type="project" value="TreeGrafter"/>
</dbReference>
<feature type="transmembrane region" description="Helical" evidence="6">
    <location>
        <begin position="357"/>
        <end position="378"/>
    </location>
</feature>
<proteinExistence type="predicted"/>
<feature type="region of interest" description="Disordered" evidence="5">
    <location>
        <begin position="1"/>
        <end position="74"/>
    </location>
</feature>
<dbReference type="PANTHER" id="PTHR23501:SF200">
    <property type="entry name" value="TRANSPORTER, PUTATIVE (AFU_ORTHOLOGUE AFUA_3G01360)-RELATED"/>
    <property type="match status" value="1"/>
</dbReference>
<dbReference type="GO" id="GO:0015343">
    <property type="term" value="F:siderophore-iron transmembrane transporter activity"/>
    <property type="evidence" value="ECO:0007669"/>
    <property type="project" value="TreeGrafter"/>
</dbReference>
<evidence type="ECO:0000256" key="2">
    <source>
        <dbReference type="ARBA" id="ARBA00022692"/>
    </source>
</evidence>
<evidence type="ECO:0000259" key="7">
    <source>
        <dbReference type="PROSITE" id="PS50850"/>
    </source>
</evidence>
<dbReference type="InterPro" id="IPR011701">
    <property type="entry name" value="MFS"/>
</dbReference>
<dbReference type="SUPFAM" id="SSF103473">
    <property type="entry name" value="MFS general substrate transporter"/>
    <property type="match status" value="1"/>
</dbReference>
<dbReference type="EMBL" id="CAVMBE010000006">
    <property type="protein sequence ID" value="CAK3852725.1"/>
    <property type="molecule type" value="Genomic_DNA"/>
</dbReference>
<feature type="transmembrane region" description="Helical" evidence="6">
    <location>
        <begin position="486"/>
        <end position="509"/>
    </location>
</feature>
<keyword evidence="9" id="KW-1185">Reference proteome</keyword>
<feature type="compositionally biased region" description="Basic and acidic residues" evidence="5">
    <location>
        <begin position="1"/>
        <end position="16"/>
    </location>
</feature>
<feature type="transmembrane region" description="Helical" evidence="6">
    <location>
        <begin position="240"/>
        <end position="263"/>
    </location>
</feature>
<feature type="transmembrane region" description="Helical" evidence="6">
    <location>
        <begin position="319"/>
        <end position="337"/>
    </location>
</feature>
<dbReference type="InterPro" id="IPR036259">
    <property type="entry name" value="MFS_trans_sf"/>
</dbReference>
<feature type="non-terminal residue" evidence="8">
    <location>
        <position position="1"/>
    </location>
</feature>
<feature type="transmembrane region" description="Helical" evidence="6">
    <location>
        <begin position="284"/>
        <end position="307"/>
    </location>
</feature>
<accession>A0AAI9E7V6</accession>
<keyword evidence="4 6" id="KW-0472">Membrane</keyword>
<evidence type="ECO:0000256" key="3">
    <source>
        <dbReference type="ARBA" id="ARBA00022989"/>
    </source>
</evidence>
<feature type="transmembrane region" description="Helical" evidence="6">
    <location>
        <begin position="398"/>
        <end position="415"/>
    </location>
</feature>
<dbReference type="Pfam" id="PF07690">
    <property type="entry name" value="MFS_1"/>
    <property type="match status" value="2"/>
</dbReference>
<keyword evidence="2 6" id="KW-0812">Transmembrane</keyword>
<evidence type="ECO:0000256" key="6">
    <source>
        <dbReference type="SAM" id="Phobius"/>
    </source>
</evidence>
<name>A0AAI9E7V6_9PEZI</name>
<protein>
    <submittedName>
        <fullName evidence="8">Siderochrome-iron transporter</fullName>
    </submittedName>
</protein>
<comment type="subcellular location">
    <subcellularLocation>
        <location evidence="1">Membrane</location>
        <topology evidence="1">Multi-pass membrane protein</topology>
    </subcellularLocation>
</comment>
<dbReference type="PROSITE" id="PS50850">
    <property type="entry name" value="MFS"/>
    <property type="match status" value="1"/>
</dbReference>
<dbReference type="Gene3D" id="1.20.1250.20">
    <property type="entry name" value="MFS general substrate transporter like domains"/>
    <property type="match status" value="2"/>
</dbReference>
<feature type="transmembrane region" description="Helical" evidence="6">
    <location>
        <begin position="87"/>
        <end position="111"/>
    </location>
</feature>
<evidence type="ECO:0000256" key="1">
    <source>
        <dbReference type="ARBA" id="ARBA00004141"/>
    </source>
</evidence>
<dbReference type="AlphaFoldDB" id="A0AAI9E7V6"/>
<feature type="transmembrane region" description="Helical" evidence="6">
    <location>
        <begin position="559"/>
        <end position="581"/>
    </location>
</feature>
<evidence type="ECO:0000313" key="8">
    <source>
        <dbReference type="EMBL" id="CAK3852725.1"/>
    </source>
</evidence>
<organism evidence="8 9">
    <name type="scientific">Lecanosticta acicola</name>
    <dbReference type="NCBI Taxonomy" id="111012"/>
    <lineage>
        <taxon>Eukaryota</taxon>
        <taxon>Fungi</taxon>
        <taxon>Dikarya</taxon>
        <taxon>Ascomycota</taxon>
        <taxon>Pezizomycotina</taxon>
        <taxon>Dothideomycetes</taxon>
        <taxon>Dothideomycetidae</taxon>
        <taxon>Mycosphaerellales</taxon>
        <taxon>Mycosphaerellaceae</taxon>
        <taxon>Lecanosticta</taxon>
    </lineage>
</organism>
<dbReference type="PANTHER" id="PTHR23501">
    <property type="entry name" value="MAJOR FACILITATOR SUPERFAMILY"/>
    <property type="match status" value="1"/>
</dbReference>
<feature type="domain" description="Major facilitator superfamily (MFS) profile" evidence="7">
    <location>
        <begin position="87"/>
        <end position="587"/>
    </location>
</feature>
<evidence type="ECO:0000256" key="4">
    <source>
        <dbReference type="ARBA" id="ARBA00023136"/>
    </source>
</evidence>
<comment type="caution">
    <text evidence="8">The sequence shown here is derived from an EMBL/GenBank/DDBJ whole genome shotgun (WGS) entry which is preliminary data.</text>
</comment>